<reference evidence="2 3" key="1">
    <citation type="submission" date="2019-04" db="EMBL/GenBank/DDBJ databases">
        <authorList>
            <person name="Li Y."/>
            <person name="Wang J."/>
        </authorList>
    </citation>
    <scope>NUCLEOTIDE SEQUENCE [LARGE SCALE GENOMIC DNA]</scope>
    <source>
        <strain evidence="2 3">DSM 14668</strain>
    </source>
</reference>
<name>A0A4U1JDL8_9BACT</name>
<dbReference type="Proteomes" id="UP000309215">
    <property type="component" value="Unassembled WGS sequence"/>
</dbReference>
<comment type="caution">
    <text evidence="2">The sequence shown here is derived from an EMBL/GenBank/DDBJ whole genome shotgun (WGS) entry which is preliminary data.</text>
</comment>
<keyword evidence="3" id="KW-1185">Reference proteome</keyword>
<evidence type="ECO:0000313" key="3">
    <source>
        <dbReference type="Proteomes" id="UP000309215"/>
    </source>
</evidence>
<proteinExistence type="predicted"/>
<dbReference type="OrthoDB" id="5485686at2"/>
<evidence type="ECO:0000313" key="2">
    <source>
        <dbReference type="EMBL" id="TKD08895.1"/>
    </source>
</evidence>
<accession>A0A4U1JDL8</accession>
<evidence type="ECO:0008006" key="4">
    <source>
        <dbReference type="Google" id="ProtNLM"/>
    </source>
</evidence>
<dbReference type="RefSeq" id="WP_136929494.1">
    <property type="nucleotide sequence ID" value="NZ_SSMQ01000012.1"/>
</dbReference>
<organism evidence="2 3">
    <name type="scientific">Polyangium fumosum</name>
    <dbReference type="NCBI Taxonomy" id="889272"/>
    <lineage>
        <taxon>Bacteria</taxon>
        <taxon>Pseudomonadati</taxon>
        <taxon>Myxococcota</taxon>
        <taxon>Polyangia</taxon>
        <taxon>Polyangiales</taxon>
        <taxon>Polyangiaceae</taxon>
        <taxon>Polyangium</taxon>
    </lineage>
</organism>
<gene>
    <name evidence="2" type="ORF">E8A74_13990</name>
</gene>
<dbReference type="AlphaFoldDB" id="A0A4U1JDL8"/>
<dbReference type="PROSITE" id="PS51257">
    <property type="entry name" value="PROKAR_LIPOPROTEIN"/>
    <property type="match status" value="1"/>
</dbReference>
<dbReference type="EMBL" id="SSMQ01000012">
    <property type="protein sequence ID" value="TKD08895.1"/>
    <property type="molecule type" value="Genomic_DNA"/>
</dbReference>
<protein>
    <recommendedName>
        <fullName evidence="4">Lipoprotein</fullName>
    </recommendedName>
</protein>
<sequence length="455" mass="48139">MIGRTARYVWVLSALLGAGCTPELGDVPFACGTGGLCPEGYSCQATVCVRDGASPTSRRPKRVAWINPPEMFWLSAPGGGATLLVNDGFTPGARGIYEIHVAPDGNVSEPRAIFTYGGAVISSAVVPLPDGRYGVVLVRFPNVDSDETTLELLGIERTSASGSTPAVEKLFSTTTPFLGGVEPPYVGAAIDGTTLNIAWTVPSGGGRVEVLHLERQGSLWNPTWKASASLPPDVPPLSGDCQLFRDDGGVLTVRVGFESYALSTLDPATAMDGMVSMTTFAPTTDEPLFGWKDGVFAMRRGDYDPANAAFAVSYVFTPAMGMPTEDKGFTMPETTTPFVGTPFEGGALVAPVSRDPKLPTVDVAWRSPTEPLRIVASVPRTSTGSIFSSRAYGLGDKAYVAWTEFYESNMDLWIGVSDLRREGMGMLLGRSNHVRGLSRPVGGPQVEKAEGQGAP</sequence>
<evidence type="ECO:0000256" key="1">
    <source>
        <dbReference type="SAM" id="MobiDB-lite"/>
    </source>
</evidence>
<feature type="region of interest" description="Disordered" evidence="1">
    <location>
        <begin position="434"/>
        <end position="455"/>
    </location>
</feature>